<feature type="compositionally biased region" description="Acidic residues" evidence="6">
    <location>
        <begin position="159"/>
        <end position="171"/>
    </location>
</feature>
<dbReference type="Gene3D" id="2.40.330.10">
    <property type="entry name" value="DNA-binding pseudobarrel domain"/>
    <property type="match status" value="1"/>
</dbReference>
<accession>A0A8I6YDQ2</accession>
<dbReference type="GO" id="GO:0003677">
    <property type="term" value="F:DNA binding"/>
    <property type="evidence" value="ECO:0007669"/>
    <property type="project" value="UniProtKB-KW"/>
</dbReference>
<evidence type="ECO:0000256" key="1">
    <source>
        <dbReference type="ARBA" id="ARBA00004123"/>
    </source>
</evidence>
<keyword evidence="3" id="KW-0238">DNA-binding</keyword>
<reference evidence="9" key="1">
    <citation type="journal article" date="2012" name="Nature">
        <title>A physical, genetic and functional sequence assembly of the barley genome.</title>
        <authorList>
            <consortium name="The International Barley Genome Sequencing Consortium"/>
            <person name="Mayer K.F."/>
            <person name="Waugh R."/>
            <person name="Brown J.W."/>
            <person name="Schulman A."/>
            <person name="Langridge P."/>
            <person name="Platzer M."/>
            <person name="Fincher G.B."/>
            <person name="Muehlbauer G.J."/>
            <person name="Sato K."/>
            <person name="Close T.J."/>
            <person name="Wise R.P."/>
            <person name="Stein N."/>
        </authorList>
    </citation>
    <scope>NUCLEOTIDE SEQUENCE [LARGE SCALE GENOMIC DNA]</scope>
    <source>
        <strain evidence="9">cv. Morex</strain>
    </source>
</reference>
<evidence type="ECO:0000313" key="9">
    <source>
        <dbReference type="Proteomes" id="UP000011116"/>
    </source>
</evidence>
<sequence>MADLEGFEFFTIILEKSSSRHVLPGNFMKMLDGRRPQNIKLRQADNGLCRLWDMEVLFETDGRMYLDRGWKQLVRAYDLRHGYFIVFRYDDNAMFTVKVFNTTMYRRRYQDHEDASNGSSRSNSGYSKSNSDSGYSKSSSNNGYSKRSSDYGYNKSSSEDEVEQSGEEEEQSRDAEVVVDDGLAMAVADNGLAMVVAEDDLAIVVPEDGHAMVVPEDGNVMVVADDDLAMVVVQDDGLAMVIPQLGDTTMPIVVEEYIS</sequence>
<keyword evidence="2" id="KW-0805">Transcription regulation</keyword>
<evidence type="ECO:0000259" key="7">
    <source>
        <dbReference type="PROSITE" id="PS50863"/>
    </source>
</evidence>
<dbReference type="InterPro" id="IPR015300">
    <property type="entry name" value="DNA-bd_pseudobarrel_sf"/>
</dbReference>
<dbReference type="EnsemblPlants" id="HORVU.MOREX.r3.7HG0670130.1">
    <property type="protein sequence ID" value="HORVU.MOREX.r3.7HG0670130.1"/>
    <property type="gene ID" value="HORVU.MOREX.r3.7HG0670130"/>
</dbReference>
<dbReference type="Proteomes" id="UP000011116">
    <property type="component" value="Chromosome 7H"/>
</dbReference>
<evidence type="ECO:0000256" key="2">
    <source>
        <dbReference type="ARBA" id="ARBA00023015"/>
    </source>
</evidence>
<dbReference type="InterPro" id="IPR003340">
    <property type="entry name" value="B3_DNA-bd"/>
</dbReference>
<dbReference type="SUPFAM" id="SSF101936">
    <property type="entry name" value="DNA-binding pseudobarrel domain"/>
    <property type="match status" value="1"/>
</dbReference>
<protein>
    <recommendedName>
        <fullName evidence="7">TF-B3 domain-containing protein</fullName>
    </recommendedName>
</protein>
<evidence type="ECO:0000256" key="6">
    <source>
        <dbReference type="SAM" id="MobiDB-lite"/>
    </source>
</evidence>
<feature type="domain" description="TF-B3" evidence="7">
    <location>
        <begin position="6"/>
        <end position="103"/>
    </location>
</feature>
<feature type="region of interest" description="Disordered" evidence="6">
    <location>
        <begin position="111"/>
        <end position="175"/>
    </location>
</feature>
<keyword evidence="4" id="KW-0804">Transcription</keyword>
<evidence type="ECO:0000256" key="4">
    <source>
        <dbReference type="ARBA" id="ARBA00023163"/>
    </source>
</evidence>
<evidence type="ECO:0000313" key="8">
    <source>
        <dbReference type="EnsemblPlants" id="HORVU.MOREX.r3.7HG0670130.1"/>
    </source>
</evidence>
<evidence type="ECO:0000256" key="5">
    <source>
        <dbReference type="ARBA" id="ARBA00023242"/>
    </source>
</evidence>
<comment type="subcellular location">
    <subcellularLocation>
        <location evidence="1">Nucleus</location>
    </subcellularLocation>
</comment>
<feature type="compositionally biased region" description="Low complexity" evidence="6">
    <location>
        <begin position="116"/>
        <end position="146"/>
    </location>
</feature>
<keyword evidence="5" id="KW-0539">Nucleus</keyword>
<dbReference type="SMART" id="SM01019">
    <property type="entry name" value="B3"/>
    <property type="match status" value="1"/>
</dbReference>
<dbReference type="PROSITE" id="PS50863">
    <property type="entry name" value="B3"/>
    <property type="match status" value="1"/>
</dbReference>
<dbReference type="AlphaFoldDB" id="A0A8I6YDQ2"/>
<reference evidence="8" key="2">
    <citation type="submission" date="2020-10" db="EMBL/GenBank/DDBJ databases">
        <authorList>
            <person name="Scholz U."/>
            <person name="Mascher M."/>
            <person name="Fiebig A."/>
        </authorList>
    </citation>
    <scope>NUCLEOTIDE SEQUENCE [LARGE SCALE GENOMIC DNA]</scope>
    <source>
        <strain evidence="8">cv. Morex</strain>
    </source>
</reference>
<proteinExistence type="predicted"/>
<dbReference type="Gramene" id="HORVU.MOREX.r3.7HG0670130.1">
    <property type="protein sequence ID" value="HORVU.MOREX.r3.7HG0670130.1"/>
    <property type="gene ID" value="HORVU.MOREX.r3.7HG0670130"/>
</dbReference>
<dbReference type="PANTHER" id="PTHR31920">
    <property type="entry name" value="B3 DOMAIN-CONTAINING"/>
    <property type="match status" value="1"/>
</dbReference>
<name>A0A8I6YDQ2_HORVV</name>
<dbReference type="SMR" id="A0A8I6YDQ2"/>
<evidence type="ECO:0000256" key="3">
    <source>
        <dbReference type="ARBA" id="ARBA00023125"/>
    </source>
</evidence>
<reference evidence="8" key="3">
    <citation type="submission" date="2022-01" db="UniProtKB">
        <authorList>
            <consortium name="EnsemblPlants"/>
        </authorList>
    </citation>
    <scope>IDENTIFICATION</scope>
    <source>
        <strain evidence="8">subsp. vulgare</strain>
    </source>
</reference>
<dbReference type="GO" id="GO:0005634">
    <property type="term" value="C:nucleus"/>
    <property type="evidence" value="ECO:0007669"/>
    <property type="project" value="UniProtKB-SubCell"/>
</dbReference>
<organism evidence="8 9">
    <name type="scientific">Hordeum vulgare subsp. vulgare</name>
    <name type="common">Domesticated barley</name>
    <dbReference type="NCBI Taxonomy" id="112509"/>
    <lineage>
        <taxon>Eukaryota</taxon>
        <taxon>Viridiplantae</taxon>
        <taxon>Streptophyta</taxon>
        <taxon>Embryophyta</taxon>
        <taxon>Tracheophyta</taxon>
        <taxon>Spermatophyta</taxon>
        <taxon>Magnoliopsida</taxon>
        <taxon>Liliopsida</taxon>
        <taxon>Poales</taxon>
        <taxon>Poaceae</taxon>
        <taxon>BOP clade</taxon>
        <taxon>Pooideae</taxon>
        <taxon>Triticodae</taxon>
        <taxon>Triticeae</taxon>
        <taxon>Hordeinae</taxon>
        <taxon>Hordeum</taxon>
    </lineage>
</organism>
<dbReference type="PANTHER" id="PTHR31920:SF111">
    <property type="entry name" value="B3 DOMAIN-CONTAINING PROTEIN OS03G0621600-RELATED"/>
    <property type="match status" value="1"/>
</dbReference>
<dbReference type="CDD" id="cd10017">
    <property type="entry name" value="B3_DNA"/>
    <property type="match status" value="1"/>
</dbReference>
<keyword evidence="9" id="KW-1185">Reference proteome</keyword>
<dbReference type="Pfam" id="PF02362">
    <property type="entry name" value="B3"/>
    <property type="match status" value="1"/>
</dbReference>
<dbReference type="Gramene" id="HORVU.MOREX.r2.7HG0556120.1">
    <property type="protein sequence ID" value="HORVU.MOREX.r2.7HG0556120.1"/>
    <property type="gene ID" value="HORVU.MOREX.r2.7HG0556120"/>
</dbReference>
<dbReference type="InterPro" id="IPR050655">
    <property type="entry name" value="Plant_B3_domain"/>
</dbReference>